<keyword evidence="3" id="KW-1185">Reference proteome</keyword>
<evidence type="ECO:0000313" key="3">
    <source>
        <dbReference type="Proteomes" id="UP001196565"/>
    </source>
</evidence>
<dbReference type="RefSeq" id="WP_219762097.1">
    <property type="nucleotide sequence ID" value="NZ_JAHYBZ010000002.1"/>
</dbReference>
<proteinExistence type="predicted"/>
<sequence length="212" mass="21838">MKRGAALLFVAILAAACASGGERTLPVPPTDAAIPAGMARITVARTSSMLYLGVSAQVLINDQRAGSLWRGERTSAEVPAGTTTVVISGPGVPGRWVTRLPTVSGGRYEIEVSPRGALFAPAMMLGYVGTALDAAANVEQGGAFSVAIVSAAPPIGTAAPAAPPAPVAATANDRDERLAELRRLRSRGLITEDVYRDEQRRVLAPMTGAPPQ</sequence>
<name>A0ABS7A5D2_9PROT</name>
<evidence type="ECO:0008006" key="4">
    <source>
        <dbReference type="Google" id="ProtNLM"/>
    </source>
</evidence>
<evidence type="ECO:0000313" key="2">
    <source>
        <dbReference type="EMBL" id="MBW6397488.1"/>
    </source>
</evidence>
<protein>
    <recommendedName>
        <fullName evidence="4">SHOCT domain-containing protein</fullName>
    </recommendedName>
</protein>
<accession>A0ABS7A5D2</accession>
<feature type="signal peptide" evidence="1">
    <location>
        <begin position="1"/>
        <end position="20"/>
    </location>
</feature>
<dbReference type="EMBL" id="JAHYBZ010000002">
    <property type="protein sequence ID" value="MBW6397488.1"/>
    <property type="molecule type" value="Genomic_DNA"/>
</dbReference>
<evidence type="ECO:0000256" key="1">
    <source>
        <dbReference type="SAM" id="SignalP"/>
    </source>
</evidence>
<organism evidence="2 3">
    <name type="scientific">Roseomonas alba</name>
    <dbReference type="NCBI Taxonomy" id="2846776"/>
    <lineage>
        <taxon>Bacteria</taxon>
        <taxon>Pseudomonadati</taxon>
        <taxon>Pseudomonadota</taxon>
        <taxon>Alphaproteobacteria</taxon>
        <taxon>Acetobacterales</taxon>
        <taxon>Roseomonadaceae</taxon>
        <taxon>Roseomonas</taxon>
    </lineage>
</organism>
<dbReference type="Proteomes" id="UP001196565">
    <property type="component" value="Unassembled WGS sequence"/>
</dbReference>
<feature type="chain" id="PRO_5045639780" description="SHOCT domain-containing protein" evidence="1">
    <location>
        <begin position="21"/>
        <end position="212"/>
    </location>
</feature>
<dbReference type="PROSITE" id="PS51257">
    <property type="entry name" value="PROKAR_LIPOPROTEIN"/>
    <property type="match status" value="1"/>
</dbReference>
<comment type="caution">
    <text evidence="2">The sequence shown here is derived from an EMBL/GenBank/DDBJ whole genome shotgun (WGS) entry which is preliminary data.</text>
</comment>
<gene>
    <name evidence="2" type="ORF">KPL78_06500</name>
</gene>
<keyword evidence="1" id="KW-0732">Signal</keyword>
<reference evidence="2 3" key="1">
    <citation type="submission" date="2021-07" db="EMBL/GenBank/DDBJ databases">
        <authorList>
            <person name="So Y."/>
        </authorList>
    </citation>
    <scope>NUCLEOTIDE SEQUENCE [LARGE SCALE GENOMIC DNA]</scope>
    <source>
        <strain evidence="2 3">HJA6</strain>
    </source>
</reference>